<evidence type="ECO:0000256" key="4">
    <source>
        <dbReference type="SAM" id="SignalP"/>
    </source>
</evidence>
<dbReference type="PANTHER" id="PTHR30290:SF9">
    <property type="entry name" value="OLIGOPEPTIDE-BINDING PROTEIN APPA"/>
    <property type="match status" value="1"/>
</dbReference>
<organism evidence="6 7">
    <name type="scientific">Paenibacillus crassostreae</name>
    <dbReference type="NCBI Taxonomy" id="1763538"/>
    <lineage>
        <taxon>Bacteria</taxon>
        <taxon>Bacillati</taxon>
        <taxon>Bacillota</taxon>
        <taxon>Bacilli</taxon>
        <taxon>Bacillales</taxon>
        <taxon>Paenibacillaceae</taxon>
        <taxon>Paenibacillus</taxon>
    </lineage>
</organism>
<dbReference type="AlphaFoldDB" id="A0A167FEQ2"/>
<evidence type="ECO:0000256" key="3">
    <source>
        <dbReference type="ARBA" id="ARBA00022729"/>
    </source>
</evidence>
<evidence type="ECO:0000256" key="2">
    <source>
        <dbReference type="ARBA" id="ARBA00022448"/>
    </source>
</evidence>
<keyword evidence="7" id="KW-1185">Reference proteome</keyword>
<feature type="domain" description="Solute-binding protein family 5" evidence="5">
    <location>
        <begin position="94"/>
        <end position="438"/>
    </location>
</feature>
<gene>
    <name evidence="6" type="ORF">PNBC_03430</name>
</gene>
<sequence length="527" mass="58964">MRNVRMGWAILVVISMMVISACGSTTTANKGTNTAGNAKASATGEPTGGDKELVVRFYDNPAGFDPATIFRVENENIAFNVFGGLTTYDGETGELVPDLAESWETSDNKIWTFHLRKGVQWQSGYGEFTAADVQYSYNRIMDPATASTYSAEFADVVKIETPDDYTVVIELSKPNGNFLHVVANYHQGQIVKQEAIEAGGDQVKFNPIGTGPYYVEKIDVNSEIVLARHEDYYKGPAPIKRITFPIIKNESNATIALQNGEIDVIMRSNREEELAILEKAGFKMNSSMNTMTYIMMLNYKNQYLSDVRVRHAVAYALDYPSISAALAPKNETSPAYNIVPDWMDIFTDKVPQYKYDPEKAKALLAEAGYADGINLTLLIGAVNEEYQLVQEYLKAVGINMDFEVVDAATYNQRRLVGEFDISIRAIPALNPDMLLFSYLHPDNIAPAGLNSSSYSNPELTEKLEAAKVELDQEKRQKLYEEVQIIAMEDLPYYPMFGINYYWPSKQNVTGIHINKLSQVNFYDVDMN</sequence>
<dbReference type="GO" id="GO:0015833">
    <property type="term" value="P:peptide transport"/>
    <property type="evidence" value="ECO:0007669"/>
    <property type="project" value="TreeGrafter"/>
</dbReference>
<dbReference type="STRING" id="1763538.LPB68_21310"/>
<protein>
    <recommendedName>
        <fullName evidence="5">Solute-binding protein family 5 domain-containing protein</fullName>
    </recommendedName>
</protein>
<dbReference type="InterPro" id="IPR030678">
    <property type="entry name" value="Peptide/Ni-bd"/>
</dbReference>
<keyword evidence="3 4" id="KW-0732">Signal</keyword>
<dbReference type="EMBL" id="LSFN01000005">
    <property type="protein sequence ID" value="OAB76475.1"/>
    <property type="molecule type" value="Genomic_DNA"/>
</dbReference>
<comment type="caution">
    <text evidence="6">The sequence shown here is derived from an EMBL/GenBank/DDBJ whole genome shotgun (WGS) entry which is preliminary data.</text>
</comment>
<dbReference type="RefSeq" id="WP_068655219.1">
    <property type="nucleotide sequence ID" value="NZ_CP017770.1"/>
</dbReference>
<dbReference type="CDD" id="cd00995">
    <property type="entry name" value="PBP2_NikA_DppA_OppA_like"/>
    <property type="match status" value="1"/>
</dbReference>
<reference evidence="6 7" key="1">
    <citation type="submission" date="2016-02" db="EMBL/GenBank/DDBJ databases">
        <title>Paenibacillus sp. LPB0068, isolated from Crassostrea gigas.</title>
        <authorList>
            <person name="Shin S.-K."/>
            <person name="Yi H."/>
        </authorList>
    </citation>
    <scope>NUCLEOTIDE SEQUENCE [LARGE SCALE GENOMIC DNA]</scope>
    <source>
        <strain evidence="6 7">LPB0068</strain>
    </source>
</reference>
<comment type="similarity">
    <text evidence="1">Belongs to the bacterial solute-binding protein 5 family.</text>
</comment>
<dbReference type="PROSITE" id="PS51257">
    <property type="entry name" value="PROKAR_LIPOPROTEIN"/>
    <property type="match status" value="1"/>
</dbReference>
<dbReference type="SUPFAM" id="SSF53850">
    <property type="entry name" value="Periplasmic binding protein-like II"/>
    <property type="match status" value="1"/>
</dbReference>
<name>A0A167FEQ2_9BACL</name>
<dbReference type="OrthoDB" id="9796817at2"/>
<feature type="signal peptide" evidence="4">
    <location>
        <begin position="1"/>
        <end position="21"/>
    </location>
</feature>
<dbReference type="InterPro" id="IPR000914">
    <property type="entry name" value="SBP_5_dom"/>
</dbReference>
<dbReference type="Pfam" id="PF00496">
    <property type="entry name" value="SBP_bac_5"/>
    <property type="match status" value="1"/>
</dbReference>
<evidence type="ECO:0000313" key="6">
    <source>
        <dbReference type="EMBL" id="OAB76475.1"/>
    </source>
</evidence>
<dbReference type="GO" id="GO:0043190">
    <property type="term" value="C:ATP-binding cassette (ABC) transporter complex"/>
    <property type="evidence" value="ECO:0007669"/>
    <property type="project" value="InterPro"/>
</dbReference>
<dbReference type="InterPro" id="IPR039424">
    <property type="entry name" value="SBP_5"/>
</dbReference>
<dbReference type="GO" id="GO:0042597">
    <property type="term" value="C:periplasmic space"/>
    <property type="evidence" value="ECO:0007669"/>
    <property type="project" value="UniProtKB-ARBA"/>
</dbReference>
<keyword evidence="2" id="KW-0813">Transport</keyword>
<evidence type="ECO:0000256" key="1">
    <source>
        <dbReference type="ARBA" id="ARBA00005695"/>
    </source>
</evidence>
<dbReference type="PANTHER" id="PTHR30290">
    <property type="entry name" value="PERIPLASMIC BINDING COMPONENT OF ABC TRANSPORTER"/>
    <property type="match status" value="1"/>
</dbReference>
<dbReference type="PIRSF" id="PIRSF002741">
    <property type="entry name" value="MppA"/>
    <property type="match status" value="1"/>
</dbReference>
<evidence type="ECO:0000313" key="7">
    <source>
        <dbReference type="Proteomes" id="UP000077134"/>
    </source>
</evidence>
<proteinExistence type="inferred from homology"/>
<dbReference type="Proteomes" id="UP000077134">
    <property type="component" value="Unassembled WGS sequence"/>
</dbReference>
<dbReference type="Gene3D" id="3.90.76.10">
    <property type="entry name" value="Dipeptide-binding Protein, Domain 1"/>
    <property type="match status" value="1"/>
</dbReference>
<evidence type="ECO:0000259" key="5">
    <source>
        <dbReference type="Pfam" id="PF00496"/>
    </source>
</evidence>
<dbReference type="Gene3D" id="3.40.190.10">
    <property type="entry name" value="Periplasmic binding protein-like II"/>
    <property type="match status" value="1"/>
</dbReference>
<feature type="chain" id="PRO_5038813637" description="Solute-binding protein family 5 domain-containing protein" evidence="4">
    <location>
        <begin position="22"/>
        <end position="527"/>
    </location>
</feature>
<dbReference type="KEGG" id="pcx:LPB68_21310"/>
<accession>A0A167FEQ2</accession>
<dbReference type="Gene3D" id="3.10.105.10">
    <property type="entry name" value="Dipeptide-binding Protein, Domain 3"/>
    <property type="match status" value="1"/>
</dbReference>
<dbReference type="GO" id="GO:1904680">
    <property type="term" value="F:peptide transmembrane transporter activity"/>
    <property type="evidence" value="ECO:0007669"/>
    <property type="project" value="TreeGrafter"/>
</dbReference>